<reference evidence="1" key="1">
    <citation type="journal article" date="2021" name="Open Biol.">
        <title>Shared evolutionary footprints suggest mitochondrial oxidative damage underlies multiple complex I losses in fungi.</title>
        <authorList>
            <person name="Schikora-Tamarit M.A."/>
            <person name="Marcet-Houben M."/>
            <person name="Nosek J."/>
            <person name="Gabaldon T."/>
        </authorList>
    </citation>
    <scope>NUCLEOTIDE SEQUENCE</scope>
    <source>
        <strain evidence="1">CBS6075</strain>
    </source>
</reference>
<proteinExistence type="predicted"/>
<evidence type="ECO:0000313" key="1">
    <source>
        <dbReference type="EMBL" id="KAH3667225.1"/>
    </source>
</evidence>
<organism evidence="1 2">
    <name type="scientific">Ogataea philodendri</name>
    <dbReference type="NCBI Taxonomy" id="1378263"/>
    <lineage>
        <taxon>Eukaryota</taxon>
        <taxon>Fungi</taxon>
        <taxon>Dikarya</taxon>
        <taxon>Ascomycota</taxon>
        <taxon>Saccharomycotina</taxon>
        <taxon>Pichiomycetes</taxon>
        <taxon>Pichiales</taxon>
        <taxon>Pichiaceae</taxon>
        <taxon>Ogataea</taxon>
    </lineage>
</organism>
<gene>
    <name evidence="1" type="ORF">OGAPHI_002874</name>
</gene>
<dbReference type="EMBL" id="JAEUBE010000183">
    <property type="protein sequence ID" value="KAH3667225.1"/>
    <property type="molecule type" value="Genomic_DNA"/>
</dbReference>
<keyword evidence="2" id="KW-1185">Reference proteome</keyword>
<evidence type="ECO:0000313" key="2">
    <source>
        <dbReference type="Proteomes" id="UP000769157"/>
    </source>
</evidence>
<dbReference type="Proteomes" id="UP000769157">
    <property type="component" value="Unassembled WGS sequence"/>
</dbReference>
<sequence length="110" mass="12382">MNSANCGLYEYALDKYDTFSPAELQEFERIELYAQYDQALLAILIGSVTDGLALDPAEYQYSISKELLHYLQEMLGNTTLDVCKIPSLRCFTSSVFILLQLTIHSSTISV</sequence>
<protein>
    <submittedName>
        <fullName evidence="1">Uncharacterized protein</fullName>
    </submittedName>
</protein>
<dbReference type="GeneID" id="70234841"/>
<dbReference type="RefSeq" id="XP_046062037.1">
    <property type="nucleotide sequence ID" value="XM_046203791.1"/>
</dbReference>
<comment type="caution">
    <text evidence="1">The sequence shown here is derived from an EMBL/GenBank/DDBJ whole genome shotgun (WGS) entry which is preliminary data.</text>
</comment>
<accession>A0A9P8P908</accession>
<dbReference type="AlphaFoldDB" id="A0A9P8P908"/>
<name>A0A9P8P908_9ASCO</name>
<reference evidence="1" key="2">
    <citation type="submission" date="2021-01" db="EMBL/GenBank/DDBJ databases">
        <authorList>
            <person name="Schikora-Tamarit M.A."/>
        </authorList>
    </citation>
    <scope>NUCLEOTIDE SEQUENCE</scope>
    <source>
        <strain evidence="1">CBS6075</strain>
    </source>
</reference>